<keyword evidence="5 14" id="KW-0328">Glycosyltransferase</keyword>
<feature type="compositionally biased region" description="Basic and acidic residues" evidence="15">
    <location>
        <begin position="581"/>
        <end position="590"/>
    </location>
</feature>
<keyword evidence="10 14" id="KW-1133">Transmembrane helix</keyword>
<dbReference type="PANTHER" id="PTHR10050">
    <property type="entry name" value="DOLICHYL-PHOSPHATE-MANNOSE--PROTEIN MANNOSYLTRANSFERASE"/>
    <property type="match status" value="1"/>
</dbReference>
<evidence type="ECO:0000256" key="9">
    <source>
        <dbReference type="ARBA" id="ARBA00022824"/>
    </source>
</evidence>
<comment type="similarity">
    <text evidence="3 14">Belongs to the glycosyltransferase 39 family.</text>
</comment>
<dbReference type="Pfam" id="PF02366">
    <property type="entry name" value="PMT"/>
    <property type="match status" value="1"/>
</dbReference>
<evidence type="ECO:0000256" key="12">
    <source>
        <dbReference type="ARBA" id="ARBA00045085"/>
    </source>
</evidence>
<evidence type="ECO:0000256" key="2">
    <source>
        <dbReference type="ARBA" id="ARBA00004922"/>
    </source>
</evidence>
<feature type="region of interest" description="Disordered" evidence="15">
    <location>
        <begin position="1"/>
        <end position="44"/>
    </location>
</feature>
<evidence type="ECO:0000256" key="13">
    <source>
        <dbReference type="ARBA" id="ARBA00045102"/>
    </source>
</evidence>
<dbReference type="Gene3D" id="2.80.10.50">
    <property type="match status" value="1"/>
</dbReference>
<dbReference type="SMART" id="SM00472">
    <property type="entry name" value="MIR"/>
    <property type="match status" value="3"/>
</dbReference>
<feature type="domain" description="MIR" evidence="16">
    <location>
        <begin position="637"/>
        <end position="696"/>
    </location>
</feature>
<dbReference type="EMBL" id="JAABOA010001258">
    <property type="protein sequence ID" value="KAF9581932.1"/>
    <property type="molecule type" value="Genomic_DNA"/>
</dbReference>
<comment type="pathway">
    <text evidence="2 14">Protein modification; protein glycosylation.</text>
</comment>
<keyword evidence="7 14" id="KW-0812">Transmembrane</keyword>
<dbReference type="InterPro" id="IPR003342">
    <property type="entry name" value="ArnT-like_N"/>
</dbReference>
<evidence type="ECO:0000313" key="18">
    <source>
        <dbReference type="Proteomes" id="UP000780801"/>
    </source>
</evidence>
<feature type="domain" description="MIR" evidence="16">
    <location>
        <begin position="548"/>
        <end position="617"/>
    </location>
</feature>
<evidence type="ECO:0000256" key="10">
    <source>
        <dbReference type="ARBA" id="ARBA00022989"/>
    </source>
</evidence>
<dbReference type="GO" id="GO:0004169">
    <property type="term" value="F:dolichyl-phosphate-mannose-protein mannosyltransferase activity"/>
    <property type="evidence" value="ECO:0007669"/>
    <property type="project" value="UniProtKB-UniRule"/>
</dbReference>
<keyword evidence="6 14" id="KW-0808">Transferase</keyword>
<organism evidence="17 18">
    <name type="scientific">Lunasporangiospora selenospora</name>
    <dbReference type="NCBI Taxonomy" id="979761"/>
    <lineage>
        <taxon>Eukaryota</taxon>
        <taxon>Fungi</taxon>
        <taxon>Fungi incertae sedis</taxon>
        <taxon>Mucoromycota</taxon>
        <taxon>Mortierellomycotina</taxon>
        <taxon>Mortierellomycetes</taxon>
        <taxon>Mortierellales</taxon>
        <taxon>Mortierellaceae</taxon>
        <taxon>Lunasporangiospora</taxon>
    </lineage>
</organism>
<evidence type="ECO:0000259" key="16">
    <source>
        <dbReference type="PROSITE" id="PS50919"/>
    </source>
</evidence>
<accession>A0A9P6FUH6</accession>
<feature type="region of interest" description="Disordered" evidence="15">
    <location>
        <begin position="578"/>
        <end position="606"/>
    </location>
</feature>
<dbReference type="InterPro" id="IPR027005">
    <property type="entry name" value="PMT-like"/>
</dbReference>
<keyword evidence="8" id="KW-0677">Repeat</keyword>
<feature type="transmembrane region" description="Helical" evidence="14">
    <location>
        <begin position="777"/>
        <end position="796"/>
    </location>
</feature>
<dbReference type="InterPro" id="IPR036300">
    <property type="entry name" value="MIR_dom_sf"/>
</dbReference>
<evidence type="ECO:0000256" key="1">
    <source>
        <dbReference type="ARBA" id="ARBA00004477"/>
    </source>
</evidence>
<name>A0A9P6FUH6_9FUNG</name>
<feature type="transmembrane region" description="Helical" evidence="14">
    <location>
        <begin position="341"/>
        <end position="374"/>
    </location>
</feature>
<dbReference type="Pfam" id="PF16192">
    <property type="entry name" value="PMT_4TMC"/>
    <property type="match status" value="1"/>
</dbReference>
<evidence type="ECO:0000256" key="5">
    <source>
        <dbReference type="ARBA" id="ARBA00022676"/>
    </source>
</evidence>
<evidence type="ECO:0000256" key="14">
    <source>
        <dbReference type="RuleBase" id="RU367007"/>
    </source>
</evidence>
<comment type="catalytic activity">
    <reaction evidence="12 14">
        <text>a di-trans,poly-cis-dolichyl beta-D-mannosyl phosphate + L-threonyl-[protein] = 3-O-(alpha-D-mannosyl)-L-threonyl-[protein] + a di-trans,poly-cis-dolichyl phosphate + H(+)</text>
        <dbReference type="Rhea" id="RHEA:53396"/>
        <dbReference type="Rhea" id="RHEA-COMP:11060"/>
        <dbReference type="Rhea" id="RHEA-COMP:13547"/>
        <dbReference type="Rhea" id="RHEA-COMP:19498"/>
        <dbReference type="Rhea" id="RHEA-COMP:19501"/>
        <dbReference type="ChEBI" id="CHEBI:15378"/>
        <dbReference type="ChEBI" id="CHEBI:30013"/>
        <dbReference type="ChEBI" id="CHEBI:57683"/>
        <dbReference type="ChEBI" id="CHEBI:58211"/>
        <dbReference type="ChEBI" id="CHEBI:137323"/>
        <dbReference type="EC" id="2.4.1.109"/>
    </reaction>
</comment>
<feature type="transmembrane region" description="Helical" evidence="14">
    <location>
        <begin position="395"/>
        <end position="414"/>
    </location>
</feature>
<dbReference type="InterPro" id="IPR016093">
    <property type="entry name" value="MIR_motif"/>
</dbReference>
<evidence type="ECO:0000313" key="17">
    <source>
        <dbReference type="EMBL" id="KAF9581932.1"/>
    </source>
</evidence>
<dbReference type="EC" id="2.4.1.109" evidence="4 14"/>
<feature type="transmembrane region" description="Helical" evidence="14">
    <location>
        <begin position="816"/>
        <end position="833"/>
    </location>
</feature>
<feature type="transmembrane region" description="Helical" evidence="14">
    <location>
        <begin position="881"/>
        <end position="898"/>
    </location>
</feature>
<dbReference type="GO" id="GO:0005789">
    <property type="term" value="C:endoplasmic reticulum membrane"/>
    <property type="evidence" value="ECO:0007669"/>
    <property type="project" value="UniProtKB-SubCell"/>
</dbReference>
<comment type="subcellular location">
    <subcellularLocation>
        <location evidence="1 14">Endoplasmic reticulum membrane</location>
        <topology evidence="1 14">Multi-pass membrane protein</topology>
    </subcellularLocation>
</comment>
<feature type="transmembrane region" description="Helical" evidence="14">
    <location>
        <begin position="274"/>
        <end position="298"/>
    </location>
</feature>
<evidence type="ECO:0000256" key="4">
    <source>
        <dbReference type="ARBA" id="ARBA00012839"/>
    </source>
</evidence>
<evidence type="ECO:0000256" key="3">
    <source>
        <dbReference type="ARBA" id="ARBA00007222"/>
    </source>
</evidence>
<evidence type="ECO:0000256" key="15">
    <source>
        <dbReference type="SAM" id="MobiDB-lite"/>
    </source>
</evidence>
<evidence type="ECO:0000256" key="6">
    <source>
        <dbReference type="ARBA" id="ARBA00022679"/>
    </source>
</evidence>
<feature type="non-terminal residue" evidence="17">
    <location>
        <position position="1"/>
    </location>
</feature>
<dbReference type="OrthoDB" id="292747at2759"/>
<feature type="transmembrane region" description="Helical" evidence="14">
    <location>
        <begin position="853"/>
        <end position="874"/>
    </location>
</feature>
<comment type="catalytic activity">
    <reaction evidence="13 14">
        <text>a di-trans,poly-cis-dolichyl beta-D-mannosyl phosphate + L-seryl-[protein] = 3-O-(alpha-D-mannosyl)-L-seryl-[protein] + a di-trans,poly-cis-dolichyl phosphate + H(+)</text>
        <dbReference type="Rhea" id="RHEA:17377"/>
        <dbReference type="Rhea" id="RHEA-COMP:9863"/>
        <dbReference type="Rhea" id="RHEA-COMP:13546"/>
        <dbReference type="Rhea" id="RHEA-COMP:19498"/>
        <dbReference type="Rhea" id="RHEA-COMP:19501"/>
        <dbReference type="ChEBI" id="CHEBI:15378"/>
        <dbReference type="ChEBI" id="CHEBI:29999"/>
        <dbReference type="ChEBI" id="CHEBI:57683"/>
        <dbReference type="ChEBI" id="CHEBI:58211"/>
        <dbReference type="ChEBI" id="CHEBI:137321"/>
        <dbReference type="EC" id="2.4.1.109"/>
    </reaction>
</comment>
<evidence type="ECO:0000256" key="11">
    <source>
        <dbReference type="ARBA" id="ARBA00023136"/>
    </source>
</evidence>
<dbReference type="Proteomes" id="UP000780801">
    <property type="component" value="Unassembled WGS sequence"/>
</dbReference>
<dbReference type="PROSITE" id="PS50919">
    <property type="entry name" value="MIR"/>
    <property type="match status" value="2"/>
</dbReference>
<keyword evidence="9 14" id="KW-0256">Endoplasmic reticulum</keyword>
<reference evidence="17" key="1">
    <citation type="journal article" date="2020" name="Fungal Divers.">
        <title>Resolving the Mortierellaceae phylogeny through synthesis of multi-gene phylogenetics and phylogenomics.</title>
        <authorList>
            <person name="Vandepol N."/>
            <person name="Liber J."/>
            <person name="Desiro A."/>
            <person name="Na H."/>
            <person name="Kennedy M."/>
            <person name="Barry K."/>
            <person name="Grigoriev I.V."/>
            <person name="Miller A.N."/>
            <person name="O'Donnell K."/>
            <person name="Stajich J.E."/>
            <person name="Bonito G."/>
        </authorList>
    </citation>
    <scope>NUCLEOTIDE SEQUENCE</scope>
    <source>
        <strain evidence="17">KOD1015</strain>
    </source>
</reference>
<dbReference type="SUPFAM" id="SSF82109">
    <property type="entry name" value="MIR domain"/>
    <property type="match status" value="1"/>
</dbReference>
<keyword evidence="11 14" id="KW-0472">Membrane</keyword>
<feature type="transmembrane region" description="Helical" evidence="14">
    <location>
        <begin position="310"/>
        <end position="329"/>
    </location>
</feature>
<evidence type="ECO:0000256" key="7">
    <source>
        <dbReference type="ARBA" id="ARBA00022692"/>
    </source>
</evidence>
<evidence type="ECO:0000256" key="8">
    <source>
        <dbReference type="ARBA" id="ARBA00022737"/>
    </source>
</evidence>
<comment type="caution">
    <text evidence="17">The sequence shown here is derived from an EMBL/GenBank/DDBJ whole genome shotgun (WGS) entry which is preliminary data.</text>
</comment>
<keyword evidence="18" id="KW-1185">Reference proteome</keyword>
<feature type="compositionally biased region" description="Basic and acidic residues" evidence="15">
    <location>
        <begin position="1"/>
        <end position="12"/>
    </location>
</feature>
<gene>
    <name evidence="17" type="ORF">BGW38_000871</name>
</gene>
<protein>
    <recommendedName>
        <fullName evidence="4 14">Dolichyl-phosphate-mannose--protein mannosyltransferase</fullName>
        <ecNumber evidence="4 14">2.4.1.109</ecNumber>
    </recommendedName>
</protein>
<dbReference type="PANTHER" id="PTHR10050:SF46">
    <property type="entry name" value="PROTEIN O-MANNOSYL-TRANSFERASE 2"/>
    <property type="match status" value="1"/>
</dbReference>
<dbReference type="AlphaFoldDB" id="A0A9P6FUH6"/>
<proteinExistence type="inferred from homology"/>
<dbReference type="Pfam" id="PF02815">
    <property type="entry name" value="MIR"/>
    <property type="match status" value="1"/>
</dbReference>
<dbReference type="InterPro" id="IPR032421">
    <property type="entry name" value="PMT_4TMC"/>
</dbReference>
<comment type="function">
    <text evidence="14">Transfers mannose from Dol-P-mannose to Ser or Thr residues on proteins.</text>
</comment>
<sequence>MPRPEPSKKPRQQDLQSDFDSPRFYDSKGMNSEQDPTYLPRSLSSLSDATLADIDHQQVYGEDSDQADSGDAVERSRPQDSLFHQRQLVQHHVQQQLKEQSKTNLWTWFTQNHILFSHYTESMRRRFWSSAQAGEDQDQTELEKEAAKRLWQQSRDEARTWFDLSQLDWIAVRSLVAISILVRIWRIGSPGEVVMDEAYLGQSVNGYLANEYRFDIHPPLGKLFLAGIRSFFSTEASQKELFGFSEIGIKYPGTVPVVSMRTAFAFMSSMCPPLAYLTLKTTGHGPITALLAATFLLFDNALVASNRLMVLDSPLLCFTALSIMAWNMFTKQLSRPFTQMWWTWLLATGLSISACLSLKLSGVFCCLTIYVLATRAIVSLTQSRSTSSSSLARQASAMFGSLVLLPAAIYLLLFKMHFDSQTHQPMHRDKPQGEYDINLLSYSYKNSLASPYSYEKENVIWSDVVYGSVVQLQNDVRPNTHLHSFDLPYQAGSKQQQVGAYEYVDMNNDWIVILANATAPEPVITIDDETGEKSPLNSPIQGEIPARLTYLKHGDLLRLRHLATRKCLHSQNVRPASVYGEKAHEDERSFEVSAKGAADSESKRDDEPSDWWVIEMLDTDTFKPLSLEQNEKTVNGRPSVKALSTPFRLRHVQEDCYLTVSPNELPESEQGGGRKGIFCQKDAKIEQSNVWHFSMNDHDFIPMDADYATYPDISYWTKFSELHRLMLTKPRAFESSLTKERRTVSPLKWPLNIGSTALTVWKDLERHQQVTIVGNPIVWWLSALGPIAFMASTVGLMVRARLGITENRIIRDFKKYLLSDASVYFTAWAAHYVPYLALSMTQVSNRLYGPHHYFPALFFSVLLTCSLSSGAMVLVPRKTRVGILCGVTFLTLAVFYQFS</sequence>